<keyword evidence="3" id="KW-1185">Reference proteome</keyword>
<proteinExistence type="predicted"/>
<dbReference type="Proteomes" id="UP000812961">
    <property type="component" value="Unassembled WGS sequence"/>
</dbReference>
<accession>A0ABS7G7E7</accession>
<comment type="caution">
    <text evidence="2">The sequence shown here is derived from an EMBL/GenBank/DDBJ whole genome shotgun (WGS) entry which is preliminary data.</text>
</comment>
<evidence type="ECO:0000313" key="2">
    <source>
        <dbReference type="EMBL" id="MBW8683573.1"/>
    </source>
</evidence>
<organism evidence="2 3">
    <name type="scientific">Chitinophaga rhizophila</name>
    <dbReference type="NCBI Taxonomy" id="2866212"/>
    <lineage>
        <taxon>Bacteria</taxon>
        <taxon>Pseudomonadati</taxon>
        <taxon>Bacteroidota</taxon>
        <taxon>Chitinophagia</taxon>
        <taxon>Chitinophagales</taxon>
        <taxon>Chitinophagaceae</taxon>
        <taxon>Chitinophaga</taxon>
    </lineage>
</organism>
<feature type="compositionally biased region" description="Polar residues" evidence="1">
    <location>
        <begin position="61"/>
        <end position="71"/>
    </location>
</feature>
<sequence length="81" mass="8925">MDTPKKDVLAEHKTEQFPQPEFIDVTAAYPGDDGGEHTAPETNDEQNNNNENSGPNHQEQDTNPDTKTNTDLPDEYIQGGA</sequence>
<evidence type="ECO:0000313" key="3">
    <source>
        <dbReference type="Proteomes" id="UP000812961"/>
    </source>
</evidence>
<dbReference type="RefSeq" id="WP_220248788.1">
    <property type="nucleotide sequence ID" value="NZ_JAICCF010000001.1"/>
</dbReference>
<evidence type="ECO:0000256" key="1">
    <source>
        <dbReference type="SAM" id="MobiDB-lite"/>
    </source>
</evidence>
<reference evidence="2 3" key="1">
    <citation type="submission" date="2021-08" db="EMBL/GenBank/DDBJ databases">
        <title>The genome sequence of Chitinophaga sp. B61.</title>
        <authorList>
            <person name="Zhang X."/>
        </authorList>
    </citation>
    <scope>NUCLEOTIDE SEQUENCE [LARGE SCALE GENOMIC DNA]</scope>
    <source>
        <strain evidence="2 3">B61</strain>
    </source>
</reference>
<feature type="compositionally biased region" description="Basic and acidic residues" evidence="1">
    <location>
        <begin position="1"/>
        <end position="15"/>
    </location>
</feature>
<feature type="region of interest" description="Disordered" evidence="1">
    <location>
        <begin position="1"/>
        <end position="81"/>
    </location>
</feature>
<protein>
    <submittedName>
        <fullName evidence="2">Uncharacterized protein</fullName>
    </submittedName>
</protein>
<gene>
    <name evidence="2" type="ORF">K1Y79_04435</name>
</gene>
<name>A0ABS7G7E7_9BACT</name>
<dbReference type="EMBL" id="JAICCF010000001">
    <property type="protein sequence ID" value="MBW8683573.1"/>
    <property type="molecule type" value="Genomic_DNA"/>
</dbReference>
<feature type="compositionally biased region" description="Low complexity" evidence="1">
    <location>
        <begin position="45"/>
        <end position="56"/>
    </location>
</feature>